<comment type="similarity">
    <text evidence="9">Belongs to the G-protein coupled receptor 1 family.</text>
</comment>
<sequence length="361" mass="41888">MFTNQTYNGTWSNSDWMKYVAFLKQVELAQKIILIFIAILTILDNTLVLVVTWREKSLHQPNKYFIAFLAVADLLVGIFLDPLKTNQLFDDSESRYTVSIHLCRFTVWIDSFALAASILSLAFISFDRYLKISKPLQYKSKMTTSKSLKIIFSILLASIAFATYSATPYSGSYGILLMDNNLNNYCPSDDNKENQFYTFLSVGFFLSTVVILVMYALIFVIAHKRQTMLRNGELDQTWNDRNQRSAFLQDLKVIRMLLVIVGVYILCWFPFVIYNLLEFYDPYIIDWESTSLNYQYSINISVMIVDLLPLVNSLCNPIIYACLDQKYRQAFKNLFSKMVYRSSAQSRQPQIGIELRPARTR</sequence>
<dbReference type="Gene3D" id="1.20.1070.10">
    <property type="entry name" value="Rhodopsin 7-helix transmembrane proteins"/>
    <property type="match status" value="1"/>
</dbReference>
<dbReference type="PANTHER" id="PTHR24248">
    <property type="entry name" value="ADRENERGIC RECEPTOR-RELATED G-PROTEIN COUPLED RECEPTOR"/>
    <property type="match status" value="1"/>
</dbReference>
<organism evidence="10 11">
    <name type="scientific">Paramuricea clavata</name>
    <name type="common">Red gorgonian</name>
    <name type="synonym">Violescent sea-whip</name>
    <dbReference type="NCBI Taxonomy" id="317549"/>
    <lineage>
        <taxon>Eukaryota</taxon>
        <taxon>Metazoa</taxon>
        <taxon>Cnidaria</taxon>
        <taxon>Anthozoa</taxon>
        <taxon>Octocorallia</taxon>
        <taxon>Malacalcyonacea</taxon>
        <taxon>Plexauridae</taxon>
        <taxon>Paramuricea</taxon>
    </lineage>
</organism>
<keyword evidence="6" id="KW-0472">Membrane</keyword>
<dbReference type="GO" id="GO:0005886">
    <property type="term" value="C:plasma membrane"/>
    <property type="evidence" value="ECO:0007669"/>
    <property type="project" value="UniProtKB-SubCell"/>
</dbReference>
<evidence type="ECO:0000256" key="1">
    <source>
        <dbReference type="ARBA" id="ARBA00004651"/>
    </source>
</evidence>
<keyword evidence="4" id="KW-1133">Transmembrane helix</keyword>
<keyword evidence="3 9" id="KW-0812">Transmembrane</keyword>
<dbReference type="InterPro" id="IPR000276">
    <property type="entry name" value="GPCR_Rhodpsn"/>
</dbReference>
<evidence type="ECO:0000313" key="11">
    <source>
        <dbReference type="Proteomes" id="UP001152795"/>
    </source>
</evidence>
<reference evidence="10" key="1">
    <citation type="submission" date="2020-04" db="EMBL/GenBank/DDBJ databases">
        <authorList>
            <person name="Alioto T."/>
            <person name="Alioto T."/>
            <person name="Gomez Garrido J."/>
        </authorList>
    </citation>
    <scope>NUCLEOTIDE SEQUENCE</scope>
    <source>
        <strain evidence="10">A484AB</strain>
    </source>
</reference>
<keyword evidence="11" id="KW-1185">Reference proteome</keyword>
<dbReference type="Pfam" id="PF00001">
    <property type="entry name" value="7tm_1"/>
    <property type="match status" value="1"/>
</dbReference>
<evidence type="ECO:0000256" key="5">
    <source>
        <dbReference type="ARBA" id="ARBA00023040"/>
    </source>
</evidence>
<evidence type="ECO:0000256" key="6">
    <source>
        <dbReference type="ARBA" id="ARBA00023136"/>
    </source>
</evidence>
<keyword evidence="8 9" id="KW-0807">Transducer</keyword>
<dbReference type="PRINTS" id="PR00237">
    <property type="entry name" value="GPCRRHODOPSN"/>
</dbReference>
<dbReference type="InterPro" id="IPR017452">
    <property type="entry name" value="GPCR_Rhodpsn_7TM"/>
</dbReference>
<keyword evidence="2" id="KW-1003">Cell membrane</keyword>
<dbReference type="GO" id="GO:0004930">
    <property type="term" value="F:G protein-coupled receptor activity"/>
    <property type="evidence" value="ECO:0007669"/>
    <property type="project" value="UniProtKB-KW"/>
</dbReference>
<evidence type="ECO:0000313" key="10">
    <source>
        <dbReference type="EMBL" id="CAB4027352.1"/>
    </source>
</evidence>
<comment type="caution">
    <text evidence="10">The sequence shown here is derived from an EMBL/GenBank/DDBJ whole genome shotgun (WGS) entry which is preliminary data.</text>
</comment>
<gene>
    <name evidence="10" type="ORF">PACLA_8A070472</name>
</gene>
<dbReference type="PROSITE" id="PS50262">
    <property type="entry name" value="G_PROTEIN_RECEP_F1_2"/>
    <property type="match status" value="1"/>
</dbReference>
<proteinExistence type="inferred from homology"/>
<name>A0A7D9L4Y3_PARCT</name>
<evidence type="ECO:0000256" key="9">
    <source>
        <dbReference type="RuleBase" id="RU000688"/>
    </source>
</evidence>
<keyword evidence="7 9" id="KW-0675">Receptor</keyword>
<comment type="subcellular location">
    <subcellularLocation>
        <location evidence="1">Cell membrane</location>
        <topology evidence="1">Multi-pass membrane protein</topology>
    </subcellularLocation>
</comment>
<dbReference type="AlphaFoldDB" id="A0A7D9L4Y3"/>
<evidence type="ECO:0000256" key="8">
    <source>
        <dbReference type="ARBA" id="ARBA00023224"/>
    </source>
</evidence>
<dbReference type="PROSITE" id="PS00237">
    <property type="entry name" value="G_PROTEIN_RECEP_F1_1"/>
    <property type="match status" value="1"/>
</dbReference>
<dbReference type="SMART" id="SM01381">
    <property type="entry name" value="7TM_GPCR_Srsx"/>
    <property type="match status" value="1"/>
</dbReference>
<dbReference type="OrthoDB" id="9445642at2759"/>
<evidence type="ECO:0000256" key="4">
    <source>
        <dbReference type="ARBA" id="ARBA00022989"/>
    </source>
</evidence>
<dbReference type="SUPFAM" id="SSF81321">
    <property type="entry name" value="Family A G protein-coupled receptor-like"/>
    <property type="match status" value="1"/>
</dbReference>
<evidence type="ECO:0000256" key="3">
    <source>
        <dbReference type="ARBA" id="ARBA00022692"/>
    </source>
</evidence>
<keyword evidence="5 9" id="KW-0297">G-protein coupled receptor</keyword>
<evidence type="ECO:0000256" key="2">
    <source>
        <dbReference type="ARBA" id="ARBA00022475"/>
    </source>
</evidence>
<accession>A0A7D9L4Y3</accession>
<protein>
    <submittedName>
        <fullName evidence="10">5-hydroxytryptamine receptor 1-like</fullName>
    </submittedName>
</protein>
<dbReference type="EMBL" id="CACRXK020014752">
    <property type="protein sequence ID" value="CAB4027352.1"/>
    <property type="molecule type" value="Genomic_DNA"/>
</dbReference>
<evidence type="ECO:0000256" key="7">
    <source>
        <dbReference type="ARBA" id="ARBA00023170"/>
    </source>
</evidence>
<dbReference type="Proteomes" id="UP001152795">
    <property type="component" value="Unassembled WGS sequence"/>
</dbReference>